<reference evidence="3" key="1">
    <citation type="submission" date="2021-10" db="EMBL/GenBank/DDBJ databases">
        <title>Loktanella gaetbuli sp. nov., isolated from a tidal flat.</title>
        <authorList>
            <person name="Park S."/>
            <person name="Yoon J.-H."/>
        </authorList>
    </citation>
    <scope>NUCLEOTIDE SEQUENCE</scope>
    <source>
        <strain evidence="3">TSTF-M6</strain>
    </source>
</reference>
<dbReference type="RefSeq" id="WP_226748447.1">
    <property type="nucleotide sequence ID" value="NZ_JAJATZ010000004.1"/>
</dbReference>
<evidence type="ECO:0000313" key="3">
    <source>
        <dbReference type="EMBL" id="MCB5199792.1"/>
    </source>
</evidence>
<proteinExistence type="inferred from homology"/>
<dbReference type="Gene3D" id="1.20.200.10">
    <property type="entry name" value="Fumarase/aspartase (Central domain)"/>
    <property type="match status" value="1"/>
</dbReference>
<dbReference type="NCBIfam" id="NF004631">
    <property type="entry name" value="PRK05975.1"/>
    <property type="match status" value="1"/>
</dbReference>
<dbReference type="GO" id="GO:0047472">
    <property type="term" value="F:3-carboxy-cis,cis-muconate cycloisomerase activity"/>
    <property type="evidence" value="ECO:0007669"/>
    <property type="project" value="UniProtKB-EC"/>
</dbReference>
<evidence type="ECO:0000256" key="1">
    <source>
        <dbReference type="ARBA" id="ARBA00034772"/>
    </source>
</evidence>
<dbReference type="PANTHER" id="PTHR43172:SF2">
    <property type="entry name" value="ADENYLOSUCCINATE LYASE C-TERMINAL DOMAIN-CONTAINING PROTEIN"/>
    <property type="match status" value="1"/>
</dbReference>
<dbReference type="InterPro" id="IPR022761">
    <property type="entry name" value="Fumarate_lyase_N"/>
</dbReference>
<keyword evidence="3" id="KW-0413">Isomerase</keyword>
<gene>
    <name evidence="3" type="ORF">LGQ03_11135</name>
</gene>
<dbReference type="PRINTS" id="PR00149">
    <property type="entry name" value="FUMRATELYASE"/>
</dbReference>
<name>A0ABS8BVR7_9RHOB</name>
<sequence length="346" mass="35956">MDAFDHGFLSGLFGDTEIAALWGADAQLAHMLAFEGAFSRAMGAAGRFDPALANTAAAHIAGVRIDPSQLRDGMASDGVPVPALVRLLKSGAGDAAPAIHAGATSQDVMDTALALTVQATTDVLDGRLAQLIDALAQLSDTQGQTALMGRTRMQAALPITVADRIRNWRMPLIDHRARLDLARAQTEVLSLAGPVGVTDFNGVAAAVAQALGLTAQQTIHSDRSGIVSYAATLALMSGTLGKLGQDAALMAQQGLDELALRSGGASSAMPHKQNPVLAELLVTLARFNAGQAGLMQQAMVHEQERSGAAWALEWMVLPQMAQATGRALTAAQELVSMIDRIGTPQT</sequence>
<dbReference type="SUPFAM" id="SSF48557">
    <property type="entry name" value="L-aspartase-like"/>
    <property type="match status" value="1"/>
</dbReference>
<dbReference type="InterPro" id="IPR000362">
    <property type="entry name" value="Fumarate_lyase_fam"/>
</dbReference>
<dbReference type="Proteomes" id="UP001138961">
    <property type="component" value="Unassembled WGS sequence"/>
</dbReference>
<organism evidence="3 4">
    <name type="scientific">Loktanella gaetbuli</name>
    <dbReference type="NCBI Taxonomy" id="2881335"/>
    <lineage>
        <taxon>Bacteria</taxon>
        <taxon>Pseudomonadati</taxon>
        <taxon>Pseudomonadota</taxon>
        <taxon>Alphaproteobacteria</taxon>
        <taxon>Rhodobacterales</taxon>
        <taxon>Roseobacteraceae</taxon>
        <taxon>Loktanella</taxon>
    </lineage>
</organism>
<accession>A0ABS8BVR7</accession>
<dbReference type="EMBL" id="JAJATZ010000004">
    <property type="protein sequence ID" value="MCB5199792.1"/>
    <property type="molecule type" value="Genomic_DNA"/>
</dbReference>
<dbReference type="PANTHER" id="PTHR43172">
    <property type="entry name" value="ADENYLOSUCCINATE LYASE"/>
    <property type="match status" value="1"/>
</dbReference>
<feature type="domain" description="Fumarate lyase N-terminal" evidence="2">
    <location>
        <begin position="97"/>
        <end position="284"/>
    </location>
</feature>
<evidence type="ECO:0000259" key="2">
    <source>
        <dbReference type="Pfam" id="PF00206"/>
    </source>
</evidence>
<keyword evidence="4" id="KW-1185">Reference proteome</keyword>
<evidence type="ECO:0000313" key="4">
    <source>
        <dbReference type="Proteomes" id="UP001138961"/>
    </source>
</evidence>
<dbReference type="InterPro" id="IPR008948">
    <property type="entry name" value="L-Aspartase-like"/>
</dbReference>
<dbReference type="EC" id="5.5.1.2" evidence="3"/>
<dbReference type="Pfam" id="PF00206">
    <property type="entry name" value="Lyase_1"/>
    <property type="match status" value="1"/>
</dbReference>
<comment type="caution">
    <text evidence="3">The sequence shown here is derived from an EMBL/GenBank/DDBJ whole genome shotgun (WGS) entry which is preliminary data.</text>
</comment>
<protein>
    <submittedName>
        <fullName evidence="3">3-carboxy-cis,cis-muconate cycloisomerase</fullName>
        <ecNumber evidence="3">5.5.1.2</ecNumber>
    </submittedName>
</protein>
<comment type="similarity">
    <text evidence="1">Belongs to the class-II fumarase/aspartase family.</text>
</comment>
<dbReference type="PRINTS" id="PR00145">
    <property type="entry name" value="ARGSUCLYASE"/>
</dbReference>